<reference evidence="4" key="1">
    <citation type="submission" date="2025-08" db="UniProtKB">
        <authorList>
            <consortium name="RefSeq"/>
        </authorList>
    </citation>
    <scope>IDENTIFICATION</scope>
</reference>
<evidence type="ECO:0000256" key="1">
    <source>
        <dbReference type="ARBA" id="ARBA00007584"/>
    </source>
</evidence>
<protein>
    <submittedName>
        <fullName evidence="4">Optic atrophy 3 protein homolog</fullName>
    </submittedName>
</protein>
<dbReference type="Pfam" id="PF07047">
    <property type="entry name" value="OPA3"/>
    <property type="match status" value="1"/>
</dbReference>
<gene>
    <name evidence="4" type="primary">LOC105365623</name>
</gene>
<keyword evidence="2" id="KW-0175">Coiled coil</keyword>
<dbReference type="AlphaFoldDB" id="A0AAJ7DZI6"/>
<comment type="similarity">
    <text evidence="1">Belongs to the OPA3 family.</text>
</comment>
<dbReference type="PANTHER" id="PTHR12499">
    <property type="entry name" value="OPTIC ATROPHY 3 PROTEIN OPA3"/>
    <property type="match status" value="1"/>
</dbReference>
<keyword evidence="3" id="KW-1185">Reference proteome</keyword>
<dbReference type="Proteomes" id="UP000695007">
    <property type="component" value="Unplaced"/>
</dbReference>
<sequence>MHFHFPVLSLMNQFFRQITKPISKRIVKYASDSPIFQRYFLLIPGKFYYKLENSVKMIEREKDSAGKNDKQMISNEKAIEIGSELMMETVIFVLLASIMVLEWQRSQWTSAVQEKKFQENMNNLQELLHEVRQKMALNDRMNQTTQELLREVEKSILKKP</sequence>
<evidence type="ECO:0000313" key="3">
    <source>
        <dbReference type="Proteomes" id="UP000695007"/>
    </source>
</evidence>
<accession>A0AAJ7DZI6</accession>
<dbReference type="PANTHER" id="PTHR12499:SF0">
    <property type="entry name" value="OPTIC ATROPHY 3 PROTEIN"/>
    <property type="match status" value="1"/>
</dbReference>
<dbReference type="GeneID" id="105365623"/>
<dbReference type="GO" id="GO:0005739">
    <property type="term" value="C:mitochondrion"/>
    <property type="evidence" value="ECO:0007669"/>
    <property type="project" value="TreeGrafter"/>
</dbReference>
<name>A0AAJ7DZI6_9HYME</name>
<organism evidence="3 4">
    <name type="scientific">Ceratosolen solmsi marchali</name>
    <dbReference type="NCBI Taxonomy" id="326594"/>
    <lineage>
        <taxon>Eukaryota</taxon>
        <taxon>Metazoa</taxon>
        <taxon>Ecdysozoa</taxon>
        <taxon>Arthropoda</taxon>
        <taxon>Hexapoda</taxon>
        <taxon>Insecta</taxon>
        <taxon>Pterygota</taxon>
        <taxon>Neoptera</taxon>
        <taxon>Endopterygota</taxon>
        <taxon>Hymenoptera</taxon>
        <taxon>Apocrita</taxon>
        <taxon>Proctotrupomorpha</taxon>
        <taxon>Chalcidoidea</taxon>
        <taxon>Agaonidae</taxon>
        <taxon>Agaoninae</taxon>
        <taxon>Ceratosolen</taxon>
    </lineage>
</organism>
<proteinExistence type="inferred from homology"/>
<evidence type="ECO:0000256" key="2">
    <source>
        <dbReference type="ARBA" id="ARBA00023054"/>
    </source>
</evidence>
<dbReference type="GO" id="GO:0019216">
    <property type="term" value="P:regulation of lipid metabolic process"/>
    <property type="evidence" value="ECO:0007669"/>
    <property type="project" value="TreeGrafter"/>
</dbReference>
<evidence type="ECO:0000313" key="4">
    <source>
        <dbReference type="RefSeq" id="XP_011502140.1"/>
    </source>
</evidence>
<dbReference type="KEGG" id="csol:105365623"/>
<dbReference type="RefSeq" id="XP_011502140.1">
    <property type="nucleotide sequence ID" value="XM_011503838.1"/>
</dbReference>
<dbReference type="InterPro" id="IPR010754">
    <property type="entry name" value="OPA3-like"/>
</dbReference>